<keyword evidence="1" id="KW-0812">Transmembrane</keyword>
<dbReference type="EMBL" id="AEPW01000076">
    <property type="protein sequence ID" value="EFU76323.1"/>
    <property type="molecule type" value="Genomic_DNA"/>
</dbReference>
<dbReference type="RefSeq" id="WP_008751578.1">
    <property type="nucleotide sequence ID" value="NZ_GL622296.1"/>
</dbReference>
<protein>
    <submittedName>
        <fullName evidence="2">Uncharacterized protein</fullName>
    </submittedName>
</protein>
<dbReference type="Proteomes" id="UP000003434">
    <property type="component" value="Unassembled WGS sequence"/>
</dbReference>
<gene>
    <name evidence="2" type="ORF">HMPREF0381_1813</name>
</gene>
<evidence type="ECO:0000313" key="2">
    <source>
        <dbReference type="EMBL" id="EFU76323.1"/>
    </source>
</evidence>
<name>E6LPC8_9FIRM</name>
<accession>E6LPC8</accession>
<organism evidence="2 3">
    <name type="scientific">Lachnoanaerobaculum saburreum DSM 3986</name>
    <dbReference type="NCBI Taxonomy" id="887325"/>
    <lineage>
        <taxon>Bacteria</taxon>
        <taxon>Bacillati</taxon>
        <taxon>Bacillota</taxon>
        <taxon>Clostridia</taxon>
        <taxon>Lachnospirales</taxon>
        <taxon>Lachnospiraceae</taxon>
        <taxon>Lachnoanaerobaculum</taxon>
    </lineage>
</organism>
<proteinExistence type="predicted"/>
<dbReference type="HOGENOM" id="CLU_3235378_0_0_9"/>
<evidence type="ECO:0000256" key="1">
    <source>
        <dbReference type="SAM" id="Phobius"/>
    </source>
</evidence>
<reference evidence="2 3" key="1">
    <citation type="submission" date="2010-12" db="EMBL/GenBank/DDBJ databases">
        <authorList>
            <person name="Muzny D."/>
            <person name="Qin X."/>
            <person name="Deng J."/>
            <person name="Jiang H."/>
            <person name="Liu Y."/>
            <person name="Qu J."/>
            <person name="Song X.-Z."/>
            <person name="Zhang L."/>
            <person name="Thornton R."/>
            <person name="Coyle M."/>
            <person name="Francisco L."/>
            <person name="Jackson L."/>
            <person name="Javaid M."/>
            <person name="Korchina V."/>
            <person name="Kovar C."/>
            <person name="Mata R."/>
            <person name="Mathew T."/>
            <person name="Ngo R."/>
            <person name="Nguyen L."/>
            <person name="Nguyen N."/>
            <person name="Okwuonu G."/>
            <person name="Ongeri F."/>
            <person name="Pham C."/>
            <person name="Simmons D."/>
            <person name="Wilczek-Boney K."/>
            <person name="Hale W."/>
            <person name="Jakkamsetti A."/>
            <person name="Pham P."/>
            <person name="Ruth R."/>
            <person name="San Lucas F."/>
            <person name="Warren J."/>
            <person name="Zhang J."/>
            <person name="Zhao Z."/>
            <person name="Zhou C."/>
            <person name="Zhu D."/>
            <person name="Lee S."/>
            <person name="Bess C."/>
            <person name="Blankenburg K."/>
            <person name="Forbes L."/>
            <person name="Fu Q."/>
            <person name="Gubbala S."/>
            <person name="Hirani K."/>
            <person name="Jayaseelan J.C."/>
            <person name="Lara F."/>
            <person name="Munidasa M."/>
            <person name="Palculict T."/>
            <person name="Patil S."/>
            <person name="Pu L.-L."/>
            <person name="Saada N."/>
            <person name="Tang L."/>
            <person name="Weissenberger G."/>
            <person name="Zhu Y."/>
            <person name="Hemphill L."/>
            <person name="Shang Y."/>
            <person name="Youmans B."/>
            <person name="Ayvaz T."/>
            <person name="Ross M."/>
            <person name="Santibanez J."/>
            <person name="Aqrawi P."/>
            <person name="Gross S."/>
            <person name="Joshi V."/>
            <person name="Fowler G."/>
            <person name="Nazareth L."/>
            <person name="Reid J."/>
            <person name="Worley K."/>
            <person name="Petrosino J."/>
            <person name="Highlander S."/>
            <person name="Gibbs R."/>
        </authorList>
    </citation>
    <scope>NUCLEOTIDE SEQUENCE [LARGE SCALE GENOMIC DNA]</scope>
    <source>
        <strain evidence="2 3">DSM 3986</strain>
    </source>
</reference>
<dbReference type="AlphaFoldDB" id="E6LPC8"/>
<feature type="transmembrane region" description="Helical" evidence="1">
    <location>
        <begin position="14"/>
        <end position="34"/>
    </location>
</feature>
<keyword evidence="1" id="KW-0472">Membrane</keyword>
<dbReference type="eggNOG" id="ENOG502ZNC5">
    <property type="taxonomic scope" value="Bacteria"/>
</dbReference>
<comment type="caution">
    <text evidence="2">The sequence shown here is derived from an EMBL/GenBank/DDBJ whole genome shotgun (WGS) entry which is preliminary data.</text>
</comment>
<keyword evidence="1" id="KW-1133">Transmembrane helix</keyword>
<sequence length="43" mass="4788">MFKGSKSSQAFGKALRMFGMVLLIIIGLPIYILLELCKSKKGR</sequence>
<evidence type="ECO:0000313" key="3">
    <source>
        <dbReference type="Proteomes" id="UP000003434"/>
    </source>
</evidence>